<evidence type="ECO:0000256" key="5">
    <source>
        <dbReference type="ARBA" id="ARBA00022679"/>
    </source>
</evidence>
<keyword evidence="9" id="KW-1185">Reference proteome</keyword>
<dbReference type="Pfam" id="PF01048">
    <property type="entry name" value="PNP_UDP_1"/>
    <property type="match status" value="1"/>
</dbReference>
<dbReference type="InterPro" id="IPR000845">
    <property type="entry name" value="Nucleoside_phosphorylase_d"/>
</dbReference>
<dbReference type="AlphaFoldDB" id="A0A840TH31"/>
<dbReference type="NCBIfam" id="TIGR01700">
    <property type="entry name" value="PNPH"/>
    <property type="match status" value="1"/>
</dbReference>
<evidence type="ECO:0000256" key="1">
    <source>
        <dbReference type="ARBA" id="ARBA00005058"/>
    </source>
</evidence>
<comment type="similarity">
    <text evidence="2 6">Belongs to the PNP/MTAP phosphorylase family.</text>
</comment>
<protein>
    <recommendedName>
        <fullName evidence="6">Purine nucleoside phosphorylase</fullName>
        <ecNumber evidence="6">2.4.2.1</ecNumber>
    </recommendedName>
    <alternativeName>
        <fullName evidence="6">Inosine-guanosine phosphorylase</fullName>
    </alternativeName>
</protein>
<dbReference type="PIRSF" id="PIRSF000477">
    <property type="entry name" value="PurNPase"/>
    <property type="match status" value="1"/>
</dbReference>
<dbReference type="InterPro" id="IPR035994">
    <property type="entry name" value="Nucleoside_phosphorylase_sf"/>
</dbReference>
<keyword evidence="5 6" id="KW-0808">Transferase</keyword>
<dbReference type="PANTHER" id="PTHR11904">
    <property type="entry name" value="METHYLTHIOADENOSINE/PURINE NUCLEOSIDE PHOSPHORYLASE"/>
    <property type="match status" value="1"/>
</dbReference>
<evidence type="ECO:0000256" key="3">
    <source>
        <dbReference type="ARBA" id="ARBA00011233"/>
    </source>
</evidence>
<dbReference type="NCBIfam" id="NF006054">
    <property type="entry name" value="PRK08202.1"/>
    <property type="match status" value="1"/>
</dbReference>
<dbReference type="InterPro" id="IPR011270">
    <property type="entry name" value="Pur_Nuc_Pase_Ino/Guo-sp"/>
</dbReference>
<evidence type="ECO:0000313" key="8">
    <source>
        <dbReference type="EMBL" id="MBB5283456.1"/>
    </source>
</evidence>
<dbReference type="GO" id="GO:0009116">
    <property type="term" value="P:nucleoside metabolic process"/>
    <property type="evidence" value="ECO:0007669"/>
    <property type="project" value="InterPro"/>
</dbReference>
<keyword evidence="4 6" id="KW-0328">Glycosyltransferase</keyword>
<gene>
    <name evidence="8" type="ORF">HNQ92_001582</name>
</gene>
<dbReference type="RefSeq" id="WP_184172863.1">
    <property type="nucleotide sequence ID" value="NZ_JACHGF010000002.1"/>
</dbReference>
<dbReference type="SUPFAM" id="SSF53167">
    <property type="entry name" value="Purine and uridine phosphorylases"/>
    <property type="match status" value="1"/>
</dbReference>
<proteinExistence type="inferred from homology"/>
<organism evidence="8 9">
    <name type="scientific">Rhabdobacter roseus</name>
    <dbReference type="NCBI Taxonomy" id="1655419"/>
    <lineage>
        <taxon>Bacteria</taxon>
        <taxon>Pseudomonadati</taxon>
        <taxon>Bacteroidota</taxon>
        <taxon>Cytophagia</taxon>
        <taxon>Cytophagales</taxon>
        <taxon>Cytophagaceae</taxon>
        <taxon>Rhabdobacter</taxon>
    </lineage>
</organism>
<comment type="pathway">
    <text evidence="1 6">Purine metabolism; purine nucleoside salvage.</text>
</comment>
<evidence type="ECO:0000313" key="9">
    <source>
        <dbReference type="Proteomes" id="UP000557307"/>
    </source>
</evidence>
<dbReference type="PANTHER" id="PTHR11904:SF9">
    <property type="entry name" value="PURINE NUCLEOSIDE PHOSPHORYLASE-RELATED"/>
    <property type="match status" value="1"/>
</dbReference>
<sequence length="277" mass="30484">MSPQQIQEATHYLLQSTQDFRPRCGIILGTGLAGLAQEIDVHYSISYEDIPHFPVSTVEFHSGKLLFGVLAGQRVVCMQGRFHYYEGYSMPQITFPVRVMKQLGVGTLFVSNAAGGMNPNYRVSDLMVIRDHISFLLPQSPLTGTHYPEFGDRFPDMCDPYDLDLVQKALDIAQQHQIRAHAGVYVGVPGPQLETRAEYRLLRLLGADAVGMSTVPEIIVAHQMGIRCFGLSVVTDMGLPDTLEKADIQKIIAAAMAAEPGMTTIIKNLIASLDQHG</sequence>
<dbReference type="InterPro" id="IPR018099">
    <property type="entry name" value="Purine_phosphorylase-2_CS"/>
</dbReference>
<dbReference type="GO" id="GO:0004731">
    <property type="term" value="F:purine-nucleoside phosphorylase activity"/>
    <property type="evidence" value="ECO:0007669"/>
    <property type="project" value="UniProtKB-EC"/>
</dbReference>
<accession>A0A840TH31</accession>
<dbReference type="EMBL" id="JACHGF010000002">
    <property type="protein sequence ID" value="MBB5283456.1"/>
    <property type="molecule type" value="Genomic_DNA"/>
</dbReference>
<evidence type="ECO:0000256" key="6">
    <source>
        <dbReference type="PIRNR" id="PIRNR000477"/>
    </source>
</evidence>
<comment type="function">
    <text evidence="6">The purine nucleoside phosphorylases catalyze the phosphorolytic breakdown of the N-glycosidic bond in the beta-(deoxy)ribonucleoside molecules, with the formation of the corresponding free purine bases and pentose-1-phosphate.</text>
</comment>
<dbReference type="Gene3D" id="3.40.50.1580">
    <property type="entry name" value="Nucleoside phosphorylase domain"/>
    <property type="match status" value="1"/>
</dbReference>
<reference evidence="8 9" key="1">
    <citation type="submission" date="2020-08" db="EMBL/GenBank/DDBJ databases">
        <title>Genomic Encyclopedia of Type Strains, Phase IV (KMG-IV): sequencing the most valuable type-strain genomes for metagenomic binning, comparative biology and taxonomic classification.</title>
        <authorList>
            <person name="Goeker M."/>
        </authorList>
    </citation>
    <scope>NUCLEOTIDE SEQUENCE [LARGE SCALE GENOMIC DNA]</scope>
    <source>
        <strain evidence="8 9">DSM 105074</strain>
    </source>
</reference>
<dbReference type="NCBIfam" id="TIGR01697">
    <property type="entry name" value="PNPH-PUNA-XAPA"/>
    <property type="match status" value="1"/>
</dbReference>
<name>A0A840TH31_9BACT</name>
<dbReference type="Proteomes" id="UP000557307">
    <property type="component" value="Unassembled WGS sequence"/>
</dbReference>
<dbReference type="UniPathway" id="UPA00606"/>
<dbReference type="GO" id="GO:0005737">
    <property type="term" value="C:cytoplasm"/>
    <property type="evidence" value="ECO:0007669"/>
    <property type="project" value="TreeGrafter"/>
</dbReference>
<dbReference type="InterPro" id="IPR011268">
    <property type="entry name" value="Purine_phosphorylase"/>
</dbReference>
<comment type="caution">
    <text evidence="8">The sequence shown here is derived from an EMBL/GenBank/DDBJ whole genome shotgun (WGS) entry which is preliminary data.</text>
</comment>
<dbReference type="EC" id="2.4.2.1" evidence="6"/>
<evidence type="ECO:0000256" key="2">
    <source>
        <dbReference type="ARBA" id="ARBA00006751"/>
    </source>
</evidence>
<dbReference type="PROSITE" id="PS01240">
    <property type="entry name" value="PNP_MTAP_2"/>
    <property type="match status" value="1"/>
</dbReference>
<feature type="domain" description="Nucleoside phosphorylase" evidence="7">
    <location>
        <begin position="25"/>
        <end position="270"/>
    </location>
</feature>
<evidence type="ECO:0000256" key="4">
    <source>
        <dbReference type="ARBA" id="ARBA00022676"/>
    </source>
</evidence>
<dbReference type="CDD" id="cd09009">
    <property type="entry name" value="PNP-EcPNPII_like"/>
    <property type="match status" value="1"/>
</dbReference>
<evidence type="ECO:0000259" key="7">
    <source>
        <dbReference type="Pfam" id="PF01048"/>
    </source>
</evidence>
<comment type="subunit">
    <text evidence="3">Homotrimer.</text>
</comment>